<protein>
    <submittedName>
        <fullName evidence="8">YitT family protein</fullName>
    </submittedName>
</protein>
<evidence type="ECO:0000256" key="5">
    <source>
        <dbReference type="ARBA" id="ARBA00023136"/>
    </source>
</evidence>
<evidence type="ECO:0000259" key="7">
    <source>
        <dbReference type="Pfam" id="PF10035"/>
    </source>
</evidence>
<feature type="transmembrane region" description="Helical" evidence="6">
    <location>
        <begin position="78"/>
        <end position="97"/>
    </location>
</feature>
<feature type="domain" description="DUF2179" evidence="7">
    <location>
        <begin position="238"/>
        <end position="292"/>
    </location>
</feature>
<dbReference type="PANTHER" id="PTHR33545:SF9">
    <property type="entry name" value="UPF0750 MEMBRANE PROTEIN YITE"/>
    <property type="match status" value="1"/>
</dbReference>
<dbReference type="InterPro" id="IPR051461">
    <property type="entry name" value="UPF0750_membrane"/>
</dbReference>
<keyword evidence="9" id="KW-1185">Reference proteome</keyword>
<keyword evidence="2" id="KW-1003">Cell membrane</keyword>
<accession>A0ABT9CDC6</accession>
<dbReference type="PANTHER" id="PTHR33545">
    <property type="entry name" value="UPF0750 MEMBRANE PROTEIN YITT-RELATED"/>
    <property type="match status" value="1"/>
</dbReference>
<evidence type="ECO:0000256" key="4">
    <source>
        <dbReference type="ARBA" id="ARBA00022989"/>
    </source>
</evidence>
<dbReference type="InterPro" id="IPR003740">
    <property type="entry name" value="YitT"/>
</dbReference>
<organism evidence="8 9">
    <name type="scientific">Paenibacillus lacisoli</name>
    <dbReference type="NCBI Taxonomy" id="3064525"/>
    <lineage>
        <taxon>Bacteria</taxon>
        <taxon>Bacillati</taxon>
        <taxon>Bacillota</taxon>
        <taxon>Bacilli</taxon>
        <taxon>Bacillales</taxon>
        <taxon>Paenibacillaceae</taxon>
        <taxon>Paenibacillus</taxon>
    </lineage>
</organism>
<feature type="transmembrane region" description="Helical" evidence="6">
    <location>
        <begin position="164"/>
        <end position="186"/>
    </location>
</feature>
<dbReference type="PIRSF" id="PIRSF006483">
    <property type="entry name" value="Membrane_protein_YitT"/>
    <property type="match status" value="1"/>
</dbReference>
<evidence type="ECO:0000256" key="1">
    <source>
        <dbReference type="ARBA" id="ARBA00004651"/>
    </source>
</evidence>
<dbReference type="InterPro" id="IPR015867">
    <property type="entry name" value="N-reg_PII/ATP_PRibTrfase_C"/>
</dbReference>
<feature type="transmembrane region" description="Helical" evidence="6">
    <location>
        <begin position="27"/>
        <end position="47"/>
    </location>
</feature>
<dbReference type="InterPro" id="IPR019264">
    <property type="entry name" value="DUF2179"/>
</dbReference>
<sequence length="299" mass="32082">MSSTYTSQQRRRRRGNWLPLNGPKRNLVDMLLIALGCFLTAVAFNLFLLPNRIASGGVSGISILFKALFGIEPAYTQWILNIPLFIAGVLLLGRQYGMRSLVGSVLLPLFVYMTKDWPIPTANPLLASLYGGIGVGLGLGIVFRGRGSTGGLSILAQIIQKFSGLSISTCVVMLDATVIMIAGISLSLENALYALIGLYVTGKVIDTVEVGFSYSKVAYIISEQTEAISKAILDDLDRGLTELSAKGGYTGDARTVQMVVVGQNEVTRLKTLVKSVDPEAFVIISNTNEVLGKGFKSGH</sequence>
<dbReference type="Pfam" id="PF10035">
    <property type="entry name" value="DUF2179"/>
    <property type="match status" value="1"/>
</dbReference>
<evidence type="ECO:0000313" key="8">
    <source>
        <dbReference type="EMBL" id="MDO7906578.1"/>
    </source>
</evidence>
<dbReference type="CDD" id="cd16380">
    <property type="entry name" value="YitT_C"/>
    <property type="match status" value="1"/>
</dbReference>
<comment type="subcellular location">
    <subcellularLocation>
        <location evidence="1">Cell membrane</location>
        <topology evidence="1">Multi-pass membrane protein</topology>
    </subcellularLocation>
</comment>
<dbReference type="EMBL" id="JAUQTB010000003">
    <property type="protein sequence ID" value="MDO7906578.1"/>
    <property type="molecule type" value="Genomic_DNA"/>
</dbReference>
<dbReference type="Pfam" id="PF02588">
    <property type="entry name" value="YitT_membrane"/>
    <property type="match status" value="1"/>
</dbReference>
<evidence type="ECO:0000256" key="6">
    <source>
        <dbReference type="SAM" id="Phobius"/>
    </source>
</evidence>
<dbReference type="Gene3D" id="3.30.70.120">
    <property type="match status" value="1"/>
</dbReference>
<reference evidence="8 9" key="1">
    <citation type="submission" date="2023-07" db="EMBL/GenBank/DDBJ databases">
        <title>Paenibacillus sp. JX-17 nov. isolated from soil.</title>
        <authorList>
            <person name="Wan Y."/>
            <person name="Liu B."/>
        </authorList>
    </citation>
    <scope>NUCLEOTIDE SEQUENCE [LARGE SCALE GENOMIC DNA]</scope>
    <source>
        <strain evidence="8 9">JX-17</strain>
    </source>
</reference>
<name>A0ABT9CDC6_9BACL</name>
<feature type="transmembrane region" description="Helical" evidence="6">
    <location>
        <begin position="117"/>
        <end position="143"/>
    </location>
</feature>
<keyword evidence="5 6" id="KW-0472">Membrane</keyword>
<keyword evidence="3 6" id="KW-0812">Transmembrane</keyword>
<dbReference type="Proteomes" id="UP001240171">
    <property type="component" value="Unassembled WGS sequence"/>
</dbReference>
<proteinExistence type="predicted"/>
<keyword evidence="4 6" id="KW-1133">Transmembrane helix</keyword>
<dbReference type="RefSeq" id="WP_305023758.1">
    <property type="nucleotide sequence ID" value="NZ_JAUQTB010000003.1"/>
</dbReference>
<evidence type="ECO:0000313" key="9">
    <source>
        <dbReference type="Proteomes" id="UP001240171"/>
    </source>
</evidence>
<comment type="caution">
    <text evidence="8">The sequence shown here is derived from an EMBL/GenBank/DDBJ whole genome shotgun (WGS) entry which is preliminary data.</text>
</comment>
<evidence type="ECO:0000256" key="3">
    <source>
        <dbReference type="ARBA" id="ARBA00022692"/>
    </source>
</evidence>
<evidence type="ECO:0000256" key="2">
    <source>
        <dbReference type="ARBA" id="ARBA00022475"/>
    </source>
</evidence>
<gene>
    <name evidence="8" type="ORF">Q5741_09110</name>
</gene>